<evidence type="ECO:0000313" key="2">
    <source>
        <dbReference type="EMBL" id="QOW18796.1"/>
    </source>
</evidence>
<gene>
    <name evidence="2" type="ORF">INQ41_08860</name>
</gene>
<evidence type="ECO:0000313" key="3">
    <source>
        <dbReference type="Proteomes" id="UP000594059"/>
    </source>
</evidence>
<dbReference type="SUPFAM" id="SSF53756">
    <property type="entry name" value="UDP-Glycosyltransferase/glycogen phosphorylase"/>
    <property type="match status" value="1"/>
</dbReference>
<accession>A0A7S6UEI7</accession>
<dbReference type="InterPro" id="IPR028098">
    <property type="entry name" value="Glyco_trans_4-like_N"/>
</dbReference>
<protein>
    <submittedName>
        <fullName evidence="2">Glycosyltransferase</fullName>
    </submittedName>
</protein>
<name>A0A7S6UEI7_9GAMM</name>
<dbReference type="Gene3D" id="3.40.50.2000">
    <property type="entry name" value="Glycogen Phosphorylase B"/>
    <property type="match status" value="2"/>
</dbReference>
<evidence type="ECO:0000259" key="1">
    <source>
        <dbReference type="Pfam" id="PF13439"/>
    </source>
</evidence>
<dbReference type="Pfam" id="PF13439">
    <property type="entry name" value="Glyco_transf_4"/>
    <property type="match status" value="1"/>
</dbReference>
<dbReference type="GO" id="GO:0016757">
    <property type="term" value="F:glycosyltransferase activity"/>
    <property type="evidence" value="ECO:0007669"/>
    <property type="project" value="UniProtKB-ARBA"/>
</dbReference>
<feature type="domain" description="Glycosyltransferase subfamily 4-like N-terminal" evidence="1">
    <location>
        <begin position="35"/>
        <end position="223"/>
    </location>
</feature>
<dbReference type="PANTHER" id="PTHR12526">
    <property type="entry name" value="GLYCOSYLTRANSFERASE"/>
    <property type="match status" value="1"/>
</dbReference>
<dbReference type="Pfam" id="PF13692">
    <property type="entry name" value="Glyco_trans_1_4"/>
    <property type="match status" value="1"/>
</dbReference>
<keyword evidence="2" id="KW-0808">Transferase</keyword>
<organism evidence="2 3">
    <name type="scientific">Novilysobacter ciconiae</name>
    <dbReference type="NCBI Taxonomy" id="2781022"/>
    <lineage>
        <taxon>Bacteria</taxon>
        <taxon>Pseudomonadati</taxon>
        <taxon>Pseudomonadota</taxon>
        <taxon>Gammaproteobacteria</taxon>
        <taxon>Lysobacterales</taxon>
        <taxon>Lysobacteraceae</taxon>
        <taxon>Novilysobacter</taxon>
    </lineage>
</organism>
<dbReference type="PANTHER" id="PTHR12526:SF600">
    <property type="entry name" value="GLYCOSYL TRANSFERASE GROUP 1"/>
    <property type="match status" value="1"/>
</dbReference>
<keyword evidence="3" id="KW-1185">Reference proteome</keyword>
<dbReference type="KEGG" id="lcic:INQ41_08860"/>
<sequence>MAAIATVEAALMTRLLVLTTRLPYPPTEGHQLRSWHLLKALASRHEVTLMSFLRRDDEPAQAGPLRDILAALETFPIPGERSPIALGRALLAGTLTNTPYLAARYASAEFRKRLRERAGQADLVHVDMLPLMAHADCVPDGIPLVMNAHNVEHRLLRIRASIERRAFARAFLRHQVSRLHDFEQAACRRADAILVCSDDDAETLRALAPGARVQLVPNGVDVQANQPAATQASGNRLVFVGQMGWFPNRDGVEWFLADIFPRILAVRPDTQFVLVGKSAGLEVPGRVAANVHLPGFVSDLRPLVHDAAVYVVPLRAGSGTRLKVLEAMALGKAIVTTRIGSEGILLQPGDDALFADEPQAFADAVLALLADPARAHALGLAARRCAQSHYGWEGISRTALDFYDTLLEDAPPGAHLAEARGLPIDAVA</sequence>
<proteinExistence type="predicted"/>
<dbReference type="CDD" id="cd03801">
    <property type="entry name" value="GT4_PimA-like"/>
    <property type="match status" value="1"/>
</dbReference>
<dbReference type="RefSeq" id="WP_193983753.1">
    <property type="nucleotide sequence ID" value="NZ_CP063656.1"/>
</dbReference>
<dbReference type="AlphaFoldDB" id="A0A7S6UEI7"/>
<reference evidence="2 3" key="1">
    <citation type="submission" date="2020-10" db="EMBL/GenBank/DDBJ databases">
        <title>complete genome sequencing of Lysobacter sp. H21R20.</title>
        <authorList>
            <person name="Bae J.-W."/>
            <person name="Lee S.-Y."/>
        </authorList>
    </citation>
    <scope>NUCLEOTIDE SEQUENCE [LARGE SCALE GENOMIC DNA]</scope>
    <source>
        <strain evidence="2 3">H21R20</strain>
    </source>
</reference>
<dbReference type="EMBL" id="CP063656">
    <property type="protein sequence ID" value="QOW18796.1"/>
    <property type="molecule type" value="Genomic_DNA"/>
</dbReference>
<dbReference type="Proteomes" id="UP000594059">
    <property type="component" value="Chromosome"/>
</dbReference>